<dbReference type="AlphaFoldDB" id="A0A7J5HWU1"/>
<comment type="caution">
    <text evidence="1">The sequence shown here is derived from an EMBL/GenBank/DDBJ whole genome shotgun (WGS) entry which is preliminary data.</text>
</comment>
<organism evidence="1 2">
    <name type="scientific">Bacteroides uniformis</name>
    <dbReference type="NCBI Taxonomy" id="820"/>
    <lineage>
        <taxon>Bacteria</taxon>
        <taxon>Pseudomonadati</taxon>
        <taxon>Bacteroidota</taxon>
        <taxon>Bacteroidia</taxon>
        <taxon>Bacteroidales</taxon>
        <taxon>Bacteroidaceae</taxon>
        <taxon>Bacteroides</taxon>
    </lineage>
</organism>
<accession>A0A7J5HWU1</accession>
<evidence type="ECO:0000313" key="1">
    <source>
        <dbReference type="EMBL" id="KAB4234817.1"/>
    </source>
</evidence>
<dbReference type="RefSeq" id="WP_151882851.1">
    <property type="nucleotide sequence ID" value="NZ_WCTL01000012.1"/>
</dbReference>
<sequence length="133" mass="14699">MIEKIKENEMTSVSNVDYVRGLKGEDSVLITLSSLMTQIGILHTSFSLSPGGQYELPYKSGLIMIQNSNRSHEKAVATLYGSGNGTVIVPSSTIQFFSEEIGKVCVFNNGENTKYIIKNTRNESQNLIITFIE</sequence>
<gene>
    <name evidence="1" type="ORF">GAP47_13830</name>
</gene>
<protein>
    <submittedName>
        <fullName evidence="1">Uncharacterized protein</fullName>
    </submittedName>
</protein>
<proteinExistence type="predicted"/>
<name>A0A7J5HWU1_BACUN</name>
<dbReference type="EMBL" id="WCTL01000012">
    <property type="protein sequence ID" value="KAB4234817.1"/>
    <property type="molecule type" value="Genomic_DNA"/>
</dbReference>
<reference evidence="1 2" key="1">
    <citation type="journal article" date="2019" name="Nat. Med.">
        <title>A library of human gut bacterial isolates paired with longitudinal multiomics data enables mechanistic microbiome research.</title>
        <authorList>
            <person name="Poyet M."/>
            <person name="Groussin M."/>
            <person name="Gibbons S.M."/>
            <person name="Avila-Pacheco J."/>
            <person name="Jiang X."/>
            <person name="Kearney S.M."/>
            <person name="Perrotta A.R."/>
            <person name="Berdy B."/>
            <person name="Zhao S."/>
            <person name="Lieberman T.D."/>
            <person name="Swanson P.K."/>
            <person name="Smith M."/>
            <person name="Roesemann S."/>
            <person name="Alexander J.E."/>
            <person name="Rich S.A."/>
            <person name="Livny J."/>
            <person name="Vlamakis H."/>
            <person name="Clish C."/>
            <person name="Bullock K."/>
            <person name="Deik A."/>
            <person name="Scott J."/>
            <person name="Pierce K.A."/>
            <person name="Xavier R.J."/>
            <person name="Alm E.J."/>
        </authorList>
    </citation>
    <scope>NUCLEOTIDE SEQUENCE [LARGE SCALE GENOMIC DNA]</scope>
    <source>
        <strain evidence="1 2">BIOML-A5</strain>
    </source>
</reference>
<evidence type="ECO:0000313" key="2">
    <source>
        <dbReference type="Proteomes" id="UP000462376"/>
    </source>
</evidence>
<dbReference type="Proteomes" id="UP000462376">
    <property type="component" value="Unassembled WGS sequence"/>
</dbReference>